<evidence type="ECO:0000256" key="11">
    <source>
        <dbReference type="ARBA" id="ARBA00023136"/>
    </source>
</evidence>
<evidence type="ECO:0000256" key="8">
    <source>
        <dbReference type="ARBA" id="ARBA00022692"/>
    </source>
</evidence>
<name>A0A4P7NR13_PYROR</name>
<comment type="catalytic activity">
    <reaction evidence="14">
        <text>an alpha-D-Glc-(1-&gt;3)-alpha-D-Glc-(1-&gt;3)-alpha-D-Man-(1-&gt;2)-alpha-D-Man-(1-&gt;2)-alpha-D-Man-(1-&gt;3)-[alpha-D-Man-(1-&gt;2)-alpha-D-Man-(1-&gt;3)-[alpha-D-Man-(1-&gt;2)-alpha-D-Man-(1-&gt;6)]-alpha-D-Man-(1-&gt;6)]-beta-D-Man-(1-&gt;4)-beta-D-GlcNAc-(1-&gt;4)-alpha-D-GlcNAc-diphospho-di-trans,poly-cis-dolichol + a di-trans,poly-cis-dolichyl beta-D-glucosyl phosphate = a alpha-D-Glc-(1-&gt;2)-alpha-D-Glc-(1-&gt;3)-alpha-D-Glc-(1-&gt;3)-alpha-D-Man-(1-&gt;2)-alpha-D-Man-(1-&gt;2)-alpha-D-Man-(1-&gt;3)-[alpha-D-Man-(1-&gt;2)-alpha-D-Man-(1-&gt;3)-[alpha-D-Man-(1-&gt;2)-alpha-D-Man-(1-&gt;6)]-alpha-D-Man-(1-&gt;6)]-beta-D-Man-(1-&gt;4)-beta-D-GlcNAc-(1-&gt;4)-alpha-D-GlcNAc-diphospho-di-trans,poly-cis-dolichol + a di-trans,poly-cis-dolichyl phosphate + H(+)</text>
        <dbReference type="Rhea" id="RHEA:29543"/>
        <dbReference type="Rhea" id="RHEA-COMP:19498"/>
        <dbReference type="Rhea" id="RHEA-COMP:19502"/>
        <dbReference type="Rhea" id="RHEA-COMP:19512"/>
        <dbReference type="Rhea" id="RHEA-COMP:19522"/>
        <dbReference type="ChEBI" id="CHEBI:15378"/>
        <dbReference type="ChEBI" id="CHEBI:57525"/>
        <dbReference type="ChEBI" id="CHEBI:57683"/>
        <dbReference type="ChEBI" id="CHEBI:132522"/>
        <dbReference type="ChEBI" id="CHEBI:132523"/>
        <dbReference type="EC" id="2.4.1.256"/>
    </reaction>
    <physiologicalReaction direction="left-to-right" evidence="14">
        <dbReference type="Rhea" id="RHEA:29544"/>
    </physiologicalReaction>
</comment>
<comment type="pathway">
    <text evidence="2">Protein modification; protein glycosylation.</text>
</comment>
<evidence type="ECO:0000256" key="9">
    <source>
        <dbReference type="ARBA" id="ARBA00022824"/>
    </source>
</evidence>
<evidence type="ECO:0000256" key="4">
    <source>
        <dbReference type="ARBA" id="ARBA00011967"/>
    </source>
</evidence>
<comment type="subcellular location">
    <subcellularLocation>
        <location evidence="1">Endoplasmic reticulum membrane</location>
        <topology evidence="1">Multi-pass membrane protein</topology>
    </subcellularLocation>
</comment>
<sequence length="663" mass="75276">MGLFEMLPVSRLVHILVIYAASFAITDVMEDSFIQSRRLLLNRFIYRTGLFLVIIAACIWLAIVNTKVPEPYLDEVFHIPQAEKYLQGRWVEWDDKITTPPGLYLVSYVLVKARTWLSASAAAVNPRYSQDGVTAASLLRESNVYAVMAIAALVLRCRRFIETRHAPTNAKGPHFDSMYSIHTTVNITLFPVIFFFSGLYYTDLWSTATVLWAYENHLKRLTEQTTFWNDINTVILGVTALFMRQTNVFWVVVYFGGLESIHAIKKGAGSSSSKAVKAANIRDLAHALETYWALYAAGNIHDPPLSAASTYDVVWLVLSVAIAAVHNLPRVLRQVWPHISILGLFAGFVAWNGGVVLGDKSNHVATLHLAQMLYIWPLIAFFSAPLMLRCLVSTALYLRKLLQGHSAQPQKERSTKSSQKDWTLTCIGFIQQHTSSGLPFPLWYVSAAVATVIVHKSTIIHPFTLADNRHYMFYVFRYSILRRPEVRYLLVPFYVVCHRLCWHLLGGSSTQDGQRISFIQAPGVETVSSAPPKDTIKLKEEGRPEDGGESLSTGVLWLSATALSLITAPLVEPRYFIVPWVMWRIMVPAWRVQEPRSGEKGLLTRLTRLRSWTQGLDLRLVLETLWFVAINLGTMYMFICRPYHWKDVDGKLMDEGRLQRFMW</sequence>
<evidence type="ECO:0000256" key="12">
    <source>
        <dbReference type="ARBA" id="ARBA00032069"/>
    </source>
</evidence>
<evidence type="ECO:0000256" key="7">
    <source>
        <dbReference type="ARBA" id="ARBA00022679"/>
    </source>
</evidence>
<keyword evidence="6" id="KW-0328">Glycosyltransferase</keyword>
<dbReference type="PANTHER" id="PTHR12989:SF10">
    <property type="entry name" value="DOL-P-GLC:GLC(2)MAN(9)GLCNAC(2)-PP-DOL ALPHA-1,2-GLUCOSYLTRANSFERASE-RELATED"/>
    <property type="match status" value="1"/>
</dbReference>
<dbReference type="EMBL" id="CP034209">
    <property type="protein sequence ID" value="QBZ64749.1"/>
    <property type="molecule type" value="Genomic_DNA"/>
</dbReference>
<keyword evidence="11 16" id="KW-0472">Membrane</keyword>
<evidence type="ECO:0000256" key="14">
    <source>
        <dbReference type="ARBA" id="ARBA00048064"/>
    </source>
</evidence>
<accession>A0A4P7NR13</accession>
<feature type="region of interest" description="Disordered" evidence="15">
    <location>
        <begin position="526"/>
        <end position="547"/>
    </location>
</feature>
<evidence type="ECO:0000256" key="3">
    <source>
        <dbReference type="ARBA" id="ARBA00010600"/>
    </source>
</evidence>
<protein>
    <recommendedName>
        <fullName evidence="5">Dol-P-Glc:Glc(2)Man(9)GlcNAc(2)-PP-Dol alpha-1,2-glucosyltransferase</fullName>
        <ecNumber evidence="4">2.4.1.256</ecNumber>
    </recommendedName>
    <alternativeName>
        <fullName evidence="12">Asparagine-linked glycosylation protein 10</fullName>
    </alternativeName>
</protein>
<dbReference type="UniPathway" id="UPA00378"/>
<dbReference type="GO" id="GO:0005789">
    <property type="term" value="C:endoplasmic reticulum membrane"/>
    <property type="evidence" value="ECO:0007669"/>
    <property type="project" value="UniProtKB-SubCell"/>
</dbReference>
<evidence type="ECO:0000313" key="18">
    <source>
        <dbReference type="Proteomes" id="UP000294847"/>
    </source>
</evidence>
<evidence type="ECO:0000256" key="2">
    <source>
        <dbReference type="ARBA" id="ARBA00004922"/>
    </source>
</evidence>
<dbReference type="EC" id="2.4.1.256" evidence="4"/>
<dbReference type="GO" id="GO:0006488">
    <property type="term" value="P:dolichol-linked oligosaccharide biosynthetic process"/>
    <property type="evidence" value="ECO:0007669"/>
    <property type="project" value="InterPro"/>
</dbReference>
<evidence type="ECO:0000256" key="1">
    <source>
        <dbReference type="ARBA" id="ARBA00004477"/>
    </source>
</evidence>
<evidence type="ECO:0000256" key="6">
    <source>
        <dbReference type="ARBA" id="ARBA00022676"/>
    </source>
</evidence>
<evidence type="ECO:0000256" key="10">
    <source>
        <dbReference type="ARBA" id="ARBA00022989"/>
    </source>
</evidence>
<reference evidence="17 18" key="1">
    <citation type="journal article" date="2019" name="Mol. Biol. Evol.">
        <title>Blast fungal genomes show frequent chromosomal changes, gene gains and losses, and effector gene turnover.</title>
        <authorList>
            <person name="Gomez Luciano L.B."/>
            <person name="Jason Tsai I."/>
            <person name="Chuma I."/>
            <person name="Tosa Y."/>
            <person name="Chen Y.H."/>
            <person name="Li J.Y."/>
            <person name="Li M.Y."/>
            <person name="Jade Lu M.Y."/>
            <person name="Nakayashiki H."/>
            <person name="Li W.H."/>
        </authorList>
    </citation>
    <scope>NUCLEOTIDE SEQUENCE [LARGE SCALE GENOMIC DNA]</scope>
    <source>
        <strain evidence="17">MZ5-1-6</strain>
    </source>
</reference>
<feature type="transmembrane region" description="Helical" evidence="16">
    <location>
        <begin position="12"/>
        <end position="32"/>
    </location>
</feature>
<evidence type="ECO:0000256" key="15">
    <source>
        <dbReference type="SAM" id="MobiDB-lite"/>
    </source>
</evidence>
<keyword evidence="7" id="KW-0808">Transferase</keyword>
<comment type="function">
    <text evidence="13">Dol-P-Glc:Glc(2)Man(9)GlcNAc(2)-PP-Dol alpha-1,2-glucosyltransferase that operates in the biosynthetic pathway of dolichol-linked oligosaccharides, the glycan precursors employed in protein asparagine (N)-glycosylation. The assembly of dolichol-linked oligosaccharides begins on the cytosolic side of the endoplasmic reticulum membrane and finishes in its lumen. The sequential addition of sugars to dolichol pyrophosphate produces dolichol-linked oligosaccharides containing fourteen sugars, including two GlcNAcs, nine mannoses and three glucoses. Once assembled, the oligosaccharide is transferred from the lipid to nascent proteins by oligosaccharyltransferases. In the lumen of the endoplasmic reticulum, adds the third and last glucose residue from dolichyl phosphate glucose (Dol-P-Glc) onto the lipid-linked oligosaccharide intermediate Glc(2)Man(9)GlcNAc(2)-PP-Dol to produce Glc(3)Man(9)GlcNAc(2)-PP-Dol.</text>
</comment>
<feature type="transmembrane region" description="Helical" evidence="16">
    <location>
        <begin position="620"/>
        <end position="639"/>
    </location>
</feature>
<dbReference type="InterPro" id="IPR016900">
    <property type="entry name" value="Alg10"/>
</dbReference>
<organism evidence="17 18">
    <name type="scientific">Pyricularia oryzae</name>
    <name type="common">Rice blast fungus</name>
    <name type="synonym">Magnaporthe oryzae</name>
    <dbReference type="NCBI Taxonomy" id="318829"/>
    <lineage>
        <taxon>Eukaryota</taxon>
        <taxon>Fungi</taxon>
        <taxon>Dikarya</taxon>
        <taxon>Ascomycota</taxon>
        <taxon>Pezizomycotina</taxon>
        <taxon>Sordariomycetes</taxon>
        <taxon>Sordariomycetidae</taxon>
        <taxon>Magnaporthales</taxon>
        <taxon>Pyriculariaceae</taxon>
        <taxon>Pyricularia</taxon>
    </lineage>
</organism>
<keyword evidence="8 16" id="KW-0812">Transmembrane</keyword>
<evidence type="ECO:0000256" key="16">
    <source>
        <dbReference type="SAM" id="Phobius"/>
    </source>
</evidence>
<dbReference type="Pfam" id="PF04922">
    <property type="entry name" value="DIE2_ALG10"/>
    <property type="match status" value="1"/>
</dbReference>
<feature type="transmembrane region" description="Helical" evidence="16">
    <location>
        <begin position="335"/>
        <end position="354"/>
    </location>
</feature>
<feature type="transmembrane region" description="Helical" evidence="16">
    <location>
        <begin position="374"/>
        <end position="398"/>
    </location>
</feature>
<keyword evidence="10 16" id="KW-1133">Transmembrane helix</keyword>
<dbReference type="AlphaFoldDB" id="A0A4P7NR13"/>
<gene>
    <name evidence="17" type="ORF">PoMZ_06448</name>
</gene>
<evidence type="ECO:0000313" key="17">
    <source>
        <dbReference type="EMBL" id="QBZ64749.1"/>
    </source>
</evidence>
<comment type="similarity">
    <text evidence="3">Belongs to the ALG10 glucosyltransferase family.</text>
</comment>
<keyword evidence="9" id="KW-0256">Endoplasmic reticulum</keyword>
<dbReference type="GO" id="GO:0106073">
    <property type="term" value="F:dolichyl pyrophosphate Glc2Man9GlcNAc2 alpha-1,2-glucosyltransferase activity"/>
    <property type="evidence" value="ECO:0007669"/>
    <property type="project" value="UniProtKB-EC"/>
</dbReference>
<feature type="compositionally biased region" description="Basic and acidic residues" evidence="15">
    <location>
        <begin position="534"/>
        <end position="546"/>
    </location>
</feature>
<dbReference type="PANTHER" id="PTHR12989">
    <property type="entry name" value="ALPHA-1,2-GLUCOSYLTRANSFERASE ALG10"/>
    <property type="match status" value="1"/>
</dbReference>
<evidence type="ECO:0000256" key="13">
    <source>
        <dbReference type="ARBA" id="ARBA00044727"/>
    </source>
</evidence>
<feature type="transmembrane region" description="Helical" evidence="16">
    <location>
        <begin position="44"/>
        <end position="63"/>
    </location>
</feature>
<proteinExistence type="inferred from homology"/>
<dbReference type="Proteomes" id="UP000294847">
    <property type="component" value="Chromosome 6"/>
</dbReference>
<evidence type="ECO:0000256" key="5">
    <source>
        <dbReference type="ARBA" id="ARBA00018512"/>
    </source>
</evidence>